<dbReference type="InterPro" id="IPR036259">
    <property type="entry name" value="MFS_trans_sf"/>
</dbReference>
<dbReference type="GO" id="GO:0022857">
    <property type="term" value="F:transmembrane transporter activity"/>
    <property type="evidence" value="ECO:0007669"/>
    <property type="project" value="InterPro"/>
</dbReference>
<feature type="transmembrane region" description="Helical" evidence="6">
    <location>
        <begin position="295"/>
        <end position="315"/>
    </location>
</feature>
<evidence type="ECO:0000256" key="5">
    <source>
        <dbReference type="ARBA" id="ARBA00023136"/>
    </source>
</evidence>
<keyword evidence="4 6" id="KW-1133">Transmembrane helix</keyword>
<feature type="transmembrane region" description="Helical" evidence="6">
    <location>
        <begin position="44"/>
        <end position="70"/>
    </location>
</feature>
<dbReference type="EMBL" id="UGUY01000001">
    <property type="protein sequence ID" value="SUD69921.1"/>
    <property type="molecule type" value="Genomic_DNA"/>
</dbReference>
<dbReference type="Proteomes" id="UP000254602">
    <property type="component" value="Unassembled WGS sequence"/>
</dbReference>
<reference evidence="7 8" key="1">
    <citation type="submission" date="2018-06" db="EMBL/GenBank/DDBJ databases">
        <authorList>
            <consortium name="Pathogen Informatics"/>
            <person name="Doyle S."/>
        </authorList>
    </citation>
    <scope>NUCLEOTIDE SEQUENCE [LARGE SCALE GENOMIC DNA]</scope>
    <source>
        <strain evidence="7 8">NCTC7914</strain>
    </source>
</reference>
<feature type="transmembrane region" description="Helical" evidence="6">
    <location>
        <begin position="112"/>
        <end position="130"/>
    </location>
</feature>
<evidence type="ECO:0000256" key="4">
    <source>
        <dbReference type="ARBA" id="ARBA00022989"/>
    </source>
</evidence>
<dbReference type="Pfam" id="PF07690">
    <property type="entry name" value="MFS_1"/>
    <property type="match status" value="1"/>
</dbReference>
<keyword evidence="2" id="KW-0813">Transport</keyword>
<dbReference type="PANTHER" id="PTHR42718">
    <property type="entry name" value="MAJOR FACILITATOR SUPERFAMILY MULTIDRUG TRANSPORTER MFSC"/>
    <property type="match status" value="1"/>
</dbReference>
<evidence type="ECO:0000256" key="6">
    <source>
        <dbReference type="SAM" id="Phobius"/>
    </source>
</evidence>
<evidence type="ECO:0000256" key="3">
    <source>
        <dbReference type="ARBA" id="ARBA00022692"/>
    </source>
</evidence>
<feature type="transmembrane region" description="Helical" evidence="6">
    <location>
        <begin position="393"/>
        <end position="415"/>
    </location>
</feature>
<feature type="transmembrane region" description="Helical" evidence="6">
    <location>
        <begin position="427"/>
        <end position="449"/>
    </location>
</feature>
<feature type="transmembrane region" description="Helical" evidence="6">
    <location>
        <begin position="82"/>
        <end position="100"/>
    </location>
</feature>
<feature type="transmembrane region" description="Helical" evidence="6">
    <location>
        <begin position="364"/>
        <end position="381"/>
    </location>
</feature>
<feature type="transmembrane region" description="Helical" evidence="6">
    <location>
        <begin position="201"/>
        <end position="221"/>
    </location>
</feature>
<dbReference type="AlphaFoldDB" id="A0A379KPW5"/>
<comment type="subcellular location">
    <subcellularLocation>
        <location evidence="1">Membrane</location>
        <topology evidence="1">Multi-pass membrane protein</topology>
    </subcellularLocation>
</comment>
<organism evidence="7 8">
    <name type="scientific">Pseudomonas putida</name>
    <name type="common">Arthrobacter siderocapsulatus</name>
    <dbReference type="NCBI Taxonomy" id="303"/>
    <lineage>
        <taxon>Bacteria</taxon>
        <taxon>Pseudomonadati</taxon>
        <taxon>Pseudomonadota</taxon>
        <taxon>Gammaproteobacteria</taxon>
        <taxon>Pseudomonadales</taxon>
        <taxon>Pseudomonadaceae</taxon>
        <taxon>Pseudomonas</taxon>
    </lineage>
</organism>
<feature type="transmembrane region" description="Helical" evidence="6">
    <location>
        <begin position="233"/>
        <end position="257"/>
    </location>
</feature>
<keyword evidence="5 6" id="KW-0472">Membrane</keyword>
<dbReference type="SUPFAM" id="SSF103473">
    <property type="entry name" value="MFS general substrate transporter"/>
    <property type="match status" value="1"/>
</dbReference>
<evidence type="ECO:0000313" key="8">
    <source>
        <dbReference type="Proteomes" id="UP000254602"/>
    </source>
</evidence>
<dbReference type="GO" id="GO:0016020">
    <property type="term" value="C:membrane"/>
    <property type="evidence" value="ECO:0007669"/>
    <property type="project" value="UniProtKB-SubCell"/>
</dbReference>
<evidence type="ECO:0000256" key="1">
    <source>
        <dbReference type="ARBA" id="ARBA00004141"/>
    </source>
</evidence>
<feature type="transmembrane region" description="Helical" evidence="6">
    <location>
        <begin position="136"/>
        <end position="158"/>
    </location>
</feature>
<keyword evidence="3 6" id="KW-0812">Transmembrane</keyword>
<accession>A0A379KPW5</accession>
<dbReference type="InterPro" id="IPR011701">
    <property type="entry name" value="MFS"/>
</dbReference>
<feature type="transmembrane region" description="Helical" evidence="6">
    <location>
        <begin position="170"/>
        <end position="189"/>
    </location>
</feature>
<evidence type="ECO:0000256" key="2">
    <source>
        <dbReference type="ARBA" id="ARBA00022448"/>
    </source>
</evidence>
<feature type="transmembrane region" description="Helical" evidence="6">
    <location>
        <begin position="263"/>
        <end position="283"/>
    </location>
</feature>
<protein>
    <submittedName>
        <fullName evidence="7">Major facilitator transporter</fullName>
    </submittedName>
</protein>
<gene>
    <name evidence="7" type="ORF">NCTC7914_04070</name>
</gene>
<feature type="transmembrane region" description="Helical" evidence="6">
    <location>
        <begin position="520"/>
        <end position="537"/>
    </location>
</feature>
<sequence>MLAVGPVGTVCAMDKYTPHQWLPHEKPSLPGSPSTPLHTPAKRLAFGVVGLLVAITGGLGNALVTANLMFLQGALGATTAEMAWLPAAYVMTNVSINLLLVKFRQQFGLRAFTEVFLVLYALVTFAHLFVNDLNSAIAVRAAHGMVGAALSSLGLYYMIQAFPAQWRLKAMVLGLGASQLALPLARIFSEDLLQIAEWRGLYLFELGLALAALGCVLLLKLPPGDRFKTFEPLDFLTFTLMAGGTALLCAALSLGRIEWWLEAPWIGVALAASIALVFSGLAIEHNRQNPLLMTRWLGSGAIIRLGLCVILIRMVTSEQSTGAVGFLQVLNMGSEQMRTLYWVMLLGAVAGLASSALTISPNHLVIPLFISLLAMATGAFMDSSSSNLTRPAQMYLSQFLLAFGSTFFLGPSMALGISHVRANPRNLVSFSVLFGICNNLGGLIGAALLGTFQTWREKFHSSHLVDRLSYLEPLVNARVQSGGGGYAGILADPALRSEAGLRVLANAATREANVMAYNDVFMLIGSIAILTMIWICIRGSWLWYTARQAASPDSTSGTANR</sequence>
<name>A0A379KPW5_PSEPU</name>
<proteinExistence type="predicted"/>
<dbReference type="Gene3D" id="1.20.1250.20">
    <property type="entry name" value="MFS general substrate transporter like domains"/>
    <property type="match status" value="1"/>
</dbReference>
<dbReference type="PANTHER" id="PTHR42718:SF9">
    <property type="entry name" value="MAJOR FACILITATOR SUPERFAMILY MULTIDRUG TRANSPORTER MFSC"/>
    <property type="match status" value="1"/>
</dbReference>
<evidence type="ECO:0000313" key="7">
    <source>
        <dbReference type="EMBL" id="SUD69921.1"/>
    </source>
</evidence>
<feature type="transmembrane region" description="Helical" evidence="6">
    <location>
        <begin position="339"/>
        <end position="357"/>
    </location>
</feature>